<dbReference type="EMBL" id="ABLK01000321">
    <property type="protein sequence ID" value="EDT38168.1"/>
    <property type="molecule type" value="Genomic_DNA"/>
</dbReference>
<evidence type="ECO:0000313" key="9">
    <source>
        <dbReference type="Proteomes" id="UP000004814"/>
    </source>
</evidence>
<dbReference type="SUPFAM" id="SSF53686">
    <property type="entry name" value="Tryptophan synthase beta subunit-like PLP-dependent enzymes"/>
    <property type="match status" value="1"/>
</dbReference>
<dbReference type="GO" id="GO:0009097">
    <property type="term" value="P:isoleucine biosynthetic process"/>
    <property type="evidence" value="ECO:0007669"/>
    <property type="project" value="TreeGrafter"/>
</dbReference>
<comment type="caution">
    <text evidence="8">The sequence shown here is derived from an EMBL/GenBank/DDBJ whole genome shotgun (WGS) entry which is preliminary data.</text>
</comment>
<dbReference type="GO" id="GO:0006565">
    <property type="term" value="P:L-serine catabolic process"/>
    <property type="evidence" value="ECO:0007669"/>
    <property type="project" value="TreeGrafter"/>
</dbReference>
<dbReference type="InterPro" id="IPR001926">
    <property type="entry name" value="TrpB-like_PALP"/>
</dbReference>
<evidence type="ECO:0000256" key="1">
    <source>
        <dbReference type="ARBA" id="ARBA00001933"/>
    </source>
</evidence>
<dbReference type="PANTHER" id="PTHR48078:SF2">
    <property type="entry name" value="CATABOLIC L-SERINE_THREONINE DEHYDRATASE"/>
    <property type="match status" value="1"/>
</dbReference>
<dbReference type="PANTHER" id="PTHR48078">
    <property type="entry name" value="THREONINE DEHYDRATASE, MITOCHONDRIAL-RELATED"/>
    <property type="match status" value="1"/>
</dbReference>
<dbReference type="InterPro" id="IPR036052">
    <property type="entry name" value="TrpB-like_PALP_sf"/>
</dbReference>
<dbReference type="Gene3D" id="3.40.50.1100">
    <property type="match status" value="2"/>
</dbReference>
<dbReference type="Proteomes" id="UP000004814">
    <property type="component" value="Unassembled WGS sequence"/>
</dbReference>
<evidence type="ECO:0000259" key="7">
    <source>
        <dbReference type="Pfam" id="PF00291"/>
    </source>
</evidence>
<evidence type="ECO:0000256" key="5">
    <source>
        <dbReference type="ARBA" id="ARBA00023239"/>
    </source>
</evidence>
<evidence type="ECO:0000313" key="8">
    <source>
        <dbReference type="EMBL" id="EDT38168.1"/>
    </source>
</evidence>
<keyword evidence="5" id="KW-0456">Lyase</keyword>
<feature type="domain" description="Tryptophan synthase beta chain-like PALP" evidence="7">
    <location>
        <begin position="47"/>
        <end position="333"/>
    </location>
</feature>
<dbReference type="AlphaFoldDB" id="B1TE33"/>
<dbReference type="PATRIC" id="fig|396597.7.peg.1451"/>
<protein>
    <recommendedName>
        <fullName evidence="3">L-serine ammonia-lyase</fullName>
        <ecNumber evidence="3">4.3.1.17</ecNumber>
    </recommendedName>
</protein>
<dbReference type="PROSITE" id="PS00165">
    <property type="entry name" value="DEHYDRATASE_SER_THR"/>
    <property type="match status" value="1"/>
</dbReference>
<reference evidence="8 9" key="1">
    <citation type="submission" date="2008-03" db="EMBL/GenBank/DDBJ databases">
        <title>Sequencing of the draft genome and assembly of Burkholderia ambifaria MEX-5.</title>
        <authorList>
            <consortium name="US DOE Joint Genome Institute (JGI-PGF)"/>
            <person name="Copeland A."/>
            <person name="Lucas S."/>
            <person name="Lapidus A."/>
            <person name="Glavina del Rio T."/>
            <person name="Dalin E."/>
            <person name="Tice H."/>
            <person name="Bruce D."/>
            <person name="Goodwin L."/>
            <person name="Pitluck S."/>
            <person name="Larimer F."/>
            <person name="Land M.L."/>
            <person name="Hauser L."/>
            <person name="Tiedje J."/>
            <person name="Richardson P."/>
        </authorList>
    </citation>
    <scope>NUCLEOTIDE SEQUENCE [LARGE SCALE GENOMIC DNA]</scope>
    <source>
        <strain evidence="8 9">MEX-5</strain>
    </source>
</reference>
<dbReference type="Pfam" id="PF00291">
    <property type="entry name" value="PALP"/>
    <property type="match status" value="1"/>
</dbReference>
<evidence type="ECO:0000256" key="3">
    <source>
        <dbReference type="ARBA" id="ARBA00012093"/>
    </source>
</evidence>
<dbReference type="GO" id="GO:0030170">
    <property type="term" value="F:pyridoxal phosphate binding"/>
    <property type="evidence" value="ECO:0007669"/>
    <property type="project" value="InterPro"/>
</dbReference>
<evidence type="ECO:0000256" key="2">
    <source>
        <dbReference type="ARBA" id="ARBA00010869"/>
    </source>
</evidence>
<dbReference type="InterPro" id="IPR000634">
    <property type="entry name" value="Ser/Thr_deHydtase_PyrdxlP-BS"/>
</dbReference>
<proteinExistence type="inferred from homology"/>
<sequence length="350" mass="36536">MLIKHSKRHSMVLESMGGLPYDGRRCRACSQAACVSFVPTVSRTMPLHIPTPYIRSQIASRRLGTNIRLKLDALQPSGSFKLRGIGAVCEARHAAGARRFVSSSGGNAGIAVAYCGRELGVPVLVVVPETASARARELIRVEGAEVVVHGASWAEANAFALSAVGAQDAFVHPFDDPVLWQGHATMIDEMAVTGPKPDALVLAVGGGGLLCGVLEGLTRNGWHDVPVVAVETEGADSYARSVAQGRPVELPAITSIATTLGAKRSCDAAVEWATRHAIHPVVVSDAQAVAASLRFLDEHRIIVEPACGAALAALEQSVPVLASASDIAVIVCGGVTATVEQLQTLNATLR</sequence>
<keyword evidence="4" id="KW-0663">Pyridoxal phosphate</keyword>
<evidence type="ECO:0000256" key="6">
    <source>
        <dbReference type="ARBA" id="ARBA00049406"/>
    </source>
</evidence>
<evidence type="ECO:0000256" key="4">
    <source>
        <dbReference type="ARBA" id="ARBA00022898"/>
    </source>
</evidence>
<comment type="similarity">
    <text evidence="2">Belongs to the serine/threonine dehydratase family.</text>
</comment>
<comment type="cofactor">
    <cofactor evidence="1">
        <name>pyridoxal 5'-phosphate</name>
        <dbReference type="ChEBI" id="CHEBI:597326"/>
    </cofactor>
</comment>
<name>B1TE33_9BURK</name>
<dbReference type="GO" id="GO:0006567">
    <property type="term" value="P:L-threonine catabolic process"/>
    <property type="evidence" value="ECO:0007669"/>
    <property type="project" value="TreeGrafter"/>
</dbReference>
<dbReference type="InterPro" id="IPR050147">
    <property type="entry name" value="Ser/Thr_Dehydratase"/>
</dbReference>
<comment type="catalytic activity">
    <reaction evidence="6">
        <text>L-serine = pyruvate + NH4(+)</text>
        <dbReference type="Rhea" id="RHEA:19169"/>
        <dbReference type="ChEBI" id="CHEBI:15361"/>
        <dbReference type="ChEBI" id="CHEBI:28938"/>
        <dbReference type="ChEBI" id="CHEBI:33384"/>
        <dbReference type="EC" id="4.3.1.17"/>
    </reaction>
</comment>
<dbReference type="GO" id="GO:0003941">
    <property type="term" value="F:L-serine ammonia-lyase activity"/>
    <property type="evidence" value="ECO:0007669"/>
    <property type="project" value="UniProtKB-EC"/>
</dbReference>
<dbReference type="EC" id="4.3.1.17" evidence="3"/>
<dbReference type="GO" id="GO:0004794">
    <property type="term" value="F:threonine deaminase activity"/>
    <property type="evidence" value="ECO:0007669"/>
    <property type="project" value="TreeGrafter"/>
</dbReference>
<organism evidence="8 9">
    <name type="scientific">Burkholderia ambifaria MEX-5</name>
    <dbReference type="NCBI Taxonomy" id="396597"/>
    <lineage>
        <taxon>Bacteria</taxon>
        <taxon>Pseudomonadati</taxon>
        <taxon>Pseudomonadota</taxon>
        <taxon>Betaproteobacteria</taxon>
        <taxon>Burkholderiales</taxon>
        <taxon>Burkholderiaceae</taxon>
        <taxon>Burkholderia</taxon>
        <taxon>Burkholderia cepacia complex</taxon>
    </lineage>
</organism>
<accession>B1TE33</accession>
<gene>
    <name evidence="8" type="ORF">BamMEX5DRAFT_6049</name>
</gene>